<evidence type="ECO:0000313" key="3">
    <source>
        <dbReference type="Proteomes" id="UP000631114"/>
    </source>
</evidence>
<dbReference type="PANTHER" id="PTHR47676">
    <property type="entry name" value="OS01G0225100 PROTEIN"/>
    <property type="match status" value="1"/>
</dbReference>
<dbReference type="InterPro" id="IPR013899">
    <property type="entry name" value="DUF1771"/>
</dbReference>
<evidence type="ECO:0000313" key="2">
    <source>
        <dbReference type="EMBL" id="KAF9621937.1"/>
    </source>
</evidence>
<dbReference type="EMBL" id="JADFTS010000002">
    <property type="protein sequence ID" value="KAF9621937.1"/>
    <property type="molecule type" value="Genomic_DNA"/>
</dbReference>
<keyword evidence="3" id="KW-1185">Reference proteome</keyword>
<accession>A0A835MA07</accession>
<organism evidence="2 3">
    <name type="scientific">Coptis chinensis</name>
    <dbReference type="NCBI Taxonomy" id="261450"/>
    <lineage>
        <taxon>Eukaryota</taxon>
        <taxon>Viridiplantae</taxon>
        <taxon>Streptophyta</taxon>
        <taxon>Embryophyta</taxon>
        <taxon>Tracheophyta</taxon>
        <taxon>Spermatophyta</taxon>
        <taxon>Magnoliopsida</taxon>
        <taxon>Ranunculales</taxon>
        <taxon>Ranunculaceae</taxon>
        <taxon>Coptidoideae</taxon>
        <taxon>Coptis</taxon>
    </lineage>
</organism>
<protein>
    <recommendedName>
        <fullName evidence="1">DUF1771 domain-containing protein</fullName>
    </recommendedName>
</protein>
<reference evidence="2 3" key="1">
    <citation type="submission" date="2020-10" db="EMBL/GenBank/DDBJ databases">
        <title>The Coptis chinensis genome and diversification of protoberbering-type alkaloids.</title>
        <authorList>
            <person name="Wang B."/>
            <person name="Shu S."/>
            <person name="Song C."/>
            <person name="Liu Y."/>
        </authorList>
    </citation>
    <scope>NUCLEOTIDE SEQUENCE [LARGE SCALE GENOMIC DNA]</scope>
    <source>
        <strain evidence="2">HL-2020</strain>
        <tissue evidence="2">Leaf</tissue>
    </source>
</reference>
<dbReference type="Proteomes" id="UP000631114">
    <property type="component" value="Unassembled WGS sequence"/>
</dbReference>
<sequence length="105" mass="11895">MSDSTDSSRGYLDVLVGPKRQCMSSQTSSPRSCSELETDSKNWTFGSRMQHCAETLQNTDYAKGEDYQVLRKAATRHYDAMKSYYEKVATAYSNGQRSYASYLSE</sequence>
<proteinExistence type="predicted"/>
<comment type="caution">
    <text evidence="2">The sequence shown here is derived from an EMBL/GenBank/DDBJ whole genome shotgun (WGS) entry which is preliminary data.</text>
</comment>
<dbReference type="PANTHER" id="PTHR47676:SF1">
    <property type="entry name" value="SMR DOMAIN-CONTAINING PROTEIN"/>
    <property type="match status" value="1"/>
</dbReference>
<evidence type="ECO:0000259" key="1">
    <source>
        <dbReference type="Pfam" id="PF08590"/>
    </source>
</evidence>
<dbReference type="OrthoDB" id="3231855at2759"/>
<dbReference type="Pfam" id="PF08590">
    <property type="entry name" value="DUF1771"/>
    <property type="match status" value="1"/>
</dbReference>
<feature type="domain" description="DUF1771" evidence="1">
    <location>
        <begin position="67"/>
        <end position="105"/>
    </location>
</feature>
<dbReference type="AlphaFoldDB" id="A0A835MA07"/>
<dbReference type="InterPro" id="IPR055319">
    <property type="entry name" value="At5g58720-like"/>
</dbReference>
<name>A0A835MA07_9MAGN</name>
<gene>
    <name evidence="2" type="ORF">IFM89_029157</name>
</gene>